<dbReference type="GO" id="GO:0001406">
    <property type="term" value="F:glycerophosphodiester transmembrane transporter activity"/>
    <property type="evidence" value="ECO:0007669"/>
    <property type="project" value="UniProtKB-ARBA"/>
</dbReference>
<evidence type="ECO:0000313" key="12">
    <source>
        <dbReference type="Proteomes" id="UP000094285"/>
    </source>
</evidence>
<dbReference type="SUPFAM" id="SSF103473">
    <property type="entry name" value="MFS general substrate transporter"/>
    <property type="match status" value="1"/>
</dbReference>
<dbReference type="PANTHER" id="PTHR23508">
    <property type="entry name" value="CARBOXYLIC ACID TRANSPORTER PROTEIN HOMOLOG"/>
    <property type="match status" value="1"/>
</dbReference>
<dbReference type="InterPro" id="IPR036259">
    <property type="entry name" value="MFS_trans_sf"/>
</dbReference>
<dbReference type="Gene3D" id="1.20.1250.20">
    <property type="entry name" value="MFS general substrate transporter like domains"/>
    <property type="match status" value="1"/>
</dbReference>
<evidence type="ECO:0000256" key="9">
    <source>
        <dbReference type="SAM" id="Phobius"/>
    </source>
</evidence>
<dbReference type="OrthoDB" id="2261376at2759"/>
<keyword evidence="8 9" id="KW-0472">Membrane</keyword>
<dbReference type="EMBL" id="KV453909">
    <property type="protein sequence ID" value="ODV82261.1"/>
    <property type="molecule type" value="Genomic_DNA"/>
</dbReference>
<comment type="similarity">
    <text evidence="2">Belongs to the major facilitator superfamily. Sugar transporter (TC 2.A.1.1) family.</text>
</comment>
<feature type="transmembrane region" description="Helical" evidence="9">
    <location>
        <begin position="349"/>
        <end position="369"/>
    </location>
</feature>
<keyword evidence="7" id="KW-0843">Virulence</keyword>
<dbReference type="PROSITE" id="PS50850">
    <property type="entry name" value="MFS"/>
    <property type="match status" value="1"/>
</dbReference>
<keyword evidence="6 9" id="KW-1133">Transmembrane helix</keyword>
<dbReference type="GeneID" id="30982414"/>
<dbReference type="GO" id="GO:0030643">
    <property type="term" value="P:intracellular phosphate ion homeostasis"/>
    <property type="evidence" value="ECO:0007669"/>
    <property type="project" value="EnsemblFungi"/>
</dbReference>
<evidence type="ECO:0000256" key="4">
    <source>
        <dbReference type="ARBA" id="ARBA00022475"/>
    </source>
</evidence>
<dbReference type="Pfam" id="PF00083">
    <property type="entry name" value="Sugar_tr"/>
    <property type="match status" value="2"/>
</dbReference>
<feature type="transmembrane region" description="Helical" evidence="9">
    <location>
        <begin position="55"/>
        <end position="75"/>
    </location>
</feature>
<reference evidence="12" key="1">
    <citation type="submission" date="2016-05" db="EMBL/GenBank/DDBJ databases">
        <title>Comparative genomics of biotechnologically important yeasts.</title>
        <authorList>
            <consortium name="DOE Joint Genome Institute"/>
            <person name="Riley R."/>
            <person name="Haridas S."/>
            <person name="Wolfe K.H."/>
            <person name="Lopes M.R."/>
            <person name="Hittinger C.T."/>
            <person name="Goker M."/>
            <person name="Salamov A."/>
            <person name="Wisecaver J."/>
            <person name="Long T.M."/>
            <person name="Aerts A.L."/>
            <person name="Barry K."/>
            <person name="Choi C."/>
            <person name="Clum A."/>
            <person name="Coughlan A.Y."/>
            <person name="Deshpande S."/>
            <person name="Douglass A.P."/>
            <person name="Hanson S.J."/>
            <person name="Klenk H.-P."/>
            <person name="Labutti K."/>
            <person name="Lapidus A."/>
            <person name="Lindquist E."/>
            <person name="Lipzen A."/>
            <person name="Meier-Kolthoff J.P."/>
            <person name="Ohm R.A."/>
            <person name="Otillar R.P."/>
            <person name="Pangilinan J."/>
            <person name="Peng Y."/>
            <person name="Rokas A."/>
            <person name="Rosa C.A."/>
            <person name="Scheuner C."/>
            <person name="Sibirny A.A."/>
            <person name="Slot J.C."/>
            <person name="Stielow J.B."/>
            <person name="Sun H."/>
            <person name="Kurtzman C.P."/>
            <person name="Blackwell M."/>
            <person name="Grigoriev I.V."/>
            <person name="Jeffries T.W."/>
        </authorList>
    </citation>
    <scope>NUCLEOTIDE SEQUENCE [LARGE SCALE GENOMIC DNA]</scope>
    <source>
        <strain evidence="12">NRRL Y-17324</strain>
    </source>
</reference>
<dbReference type="Proteomes" id="UP000094285">
    <property type="component" value="Unassembled WGS sequence"/>
</dbReference>
<dbReference type="RefSeq" id="XP_020067383.1">
    <property type="nucleotide sequence ID" value="XM_020208277.1"/>
</dbReference>
<dbReference type="STRING" id="984487.A0A1E4SRX8"/>
<dbReference type="InterPro" id="IPR020846">
    <property type="entry name" value="MFS_dom"/>
</dbReference>
<dbReference type="PANTHER" id="PTHR23508:SF10">
    <property type="entry name" value="CARBOXYLIC ACID TRANSPORTER PROTEIN HOMOLOG"/>
    <property type="match status" value="1"/>
</dbReference>
<keyword evidence="5 9" id="KW-0812">Transmembrane</keyword>
<keyword evidence="4" id="KW-1003">Cell membrane</keyword>
<evidence type="ECO:0000256" key="7">
    <source>
        <dbReference type="ARBA" id="ARBA00023026"/>
    </source>
</evidence>
<evidence type="ECO:0000256" key="2">
    <source>
        <dbReference type="ARBA" id="ARBA00010992"/>
    </source>
</evidence>
<evidence type="ECO:0000256" key="5">
    <source>
        <dbReference type="ARBA" id="ARBA00022692"/>
    </source>
</evidence>
<feature type="transmembrane region" description="Helical" evidence="9">
    <location>
        <begin position="196"/>
        <end position="224"/>
    </location>
</feature>
<accession>A0A1E4SRX8</accession>
<name>A0A1E4SRX8_9ASCO</name>
<feature type="transmembrane region" description="Helical" evidence="9">
    <location>
        <begin position="154"/>
        <end position="175"/>
    </location>
</feature>
<feature type="transmembrane region" description="Helical" evidence="9">
    <location>
        <begin position="453"/>
        <end position="471"/>
    </location>
</feature>
<comment type="subcellular location">
    <subcellularLocation>
        <location evidence="1">Cell membrane</location>
        <topology evidence="1">Multi-pass membrane protein</topology>
    </subcellularLocation>
</comment>
<feature type="transmembrane region" description="Helical" evidence="9">
    <location>
        <begin position="95"/>
        <end position="117"/>
    </location>
</feature>
<protein>
    <submittedName>
        <fullName evidence="11">Glycerophosphoinositol permease</fullName>
    </submittedName>
</protein>
<feature type="domain" description="Major facilitator superfamily (MFS) profile" evidence="10">
    <location>
        <begin position="57"/>
        <end position="475"/>
    </location>
</feature>
<dbReference type="FunFam" id="1.20.1250.20:FF:000140">
    <property type="entry name" value="Putative MFS phospholipid transporter"/>
    <property type="match status" value="1"/>
</dbReference>
<keyword evidence="12" id="KW-1185">Reference proteome</keyword>
<dbReference type="AlphaFoldDB" id="A0A1E4SRX8"/>
<feature type="non-terminal residue" evidence="11">
    <location>
        <position position="502"/>
    </location>
</feature>
<feature type="transmembrane region" description="Helical" evidence="9">
    <location>
        <begin position="375"/>
        <end position="393"/>
    </location>
</feature>
<feature type="transmembrane region" description="Helical" evidence="9">
    <location>
        <begin position="270"/>
        <end position="293"/>
    </location>
</feature>
<feature type="transmembrane region" description="Helical" evidence="9">
    <location>
        <begin position="414"/>
        <end position="433"/>
    </location>
</feature>
<keyword evidence="3" id="KW-0813">Transport</keyword>
<dbReference type="GO" id="GO:0046943">
    <property type="term" value="F:carboxylic acid transmembrane transporter activity"/>
    <property type="evidence" value="ECO:0007669"/>
    <property type="project" value="TreeGrafter"/>
</dbReference>
<evidence type="ECO:0000259" key="10">
    <source>
        <dbReference type="PROSITE" id="PS50850"/>
    </source>
</evidence>
<evidence type="ECO:0000256" key="3">
    <source>
        <dbReference type="ARBA" id="ARBA00022448"/>
    </source>
</evidence>
<dbReference type="GO" id="GO:0005886">
    <property type="term" value="C:plasma membrane"/>
    <property type="evidence" value="ECO:0007669"/>
    <property type="project" value="UniProtKB-SubCell"/>
</dbReference>
<evidence type="ECO:0000256" key="1">
    <source>
        <dbReference type="ARBA" id="ARBA00004651"/>
    </source>
</evidence>
<evidence type="ECO:0000256" key="6">
    <source>
        <dbReference type="ARBA" id="ARBA00022989"/>
    </source>
</evidence>
<gene>
    <name evidence="11" type="ORF">CANTADRAFT_29310</name>
</gene>
<proteinExistence type="inferred from homology"/>
<feature type="transmembrane region" description="Helical" evidence="9">
    <location>
        <begin position="230"/>
        <end position="249"/>
    </location>
</feature>
<feature type="transmembrane region" description="Helical" evidence="9">
    <location>
        <begin position="129"/>
        <end position="148"/>
    </location>
</feature>
<feature type="transmembrane region" description="Helical" evidence="9">
    <location>
        <begin position="321"/>
        <end position="342"/>
    </location>
</feature>
<evidence type="ECO:0000313" key="11">
    <source>
        <dbReference type="EMBL" id="ODV82261.1"/>
    </source>
</evidence>
<sequence>MASRDLPKSFNDLAFGWKRNFDKEVTIFKKQSQLIEEDYQPDQQEKARKVQMKNLWPAFIAGAGLFSDGYINNSIGTVSTCLGILYPKAYKQSNAISNVSSIAFAGTVLGQLVFGYISDRVARKGGMMSATIMMIFFTILTAAATWGAHGSPQGLFSALVTFRFFLGISIGAEYPTASVIASEFANQLPAGHRNRYFAWFTNSMIDLGFIISAFVPLVLLWIFSERHLTAVWRLTLALGAIPPISLFFMRMKMGDSTSFNKSHMKNVKKFPLWLVVKFYWFRLTIISLIWFIYDFSAYSFGIYSSYIISQVIPDGDLYKTFGWNVVFNVFYIPGTFLGAIAADYFGPRFTLAAGVTIQAVVGFIMAALYPTLKHHIGAFVVVYGIFTTLGEFGPGNNIGLLASKTSATAIRGQYYGIAAAVGKIGAFVGTWVFPVIIKNTSKAGTDRGNQMPFYISSALCVFSGILALFFCPSVGQDAINKEDEDFIVYLESNGFDISQMGE</sequence>
<evidence type="ECO:0000256" key="8">
    <source>
        <dbReference type="ARBA" id="ARBA00023136"/>
    </source>
</evidence>
<organism evidence="11 12">
    <name type="scientific">Suhomyces tanzawaensis NRRL Y-17324</name>
    <dbReference type="NCBI Taxonomy" id="984487"/>
    <lineage>
        <taxon>Eukaryota</taxon>
        <taxon>Fungi</taxon>
        <taxon>Dikarya</taxon>
        <taxon>Ascomycota</taxon>
        <taxon>Saccharomycotina</taxon>
        <taxon>Pichiomycetes</taxon>
        <taxon>Debaryomycetaceae</taxon>
        <taxon>Suhomyces</taxon>
    </lineage>
</organism>
<dbReference type="InterPro" id="IPR005828">
    <property type="entry name" value="MFS_sugar_transport-like"/>
</dbReference>